<dbReference type="InterPro" id="IPR000994">
    <property type="entry name" value="Pept_M24"/>
</dbReference>
<organism evidence="4 5">
    <name type="scientific">Tilletiaria anomala (strain ATCC 24038 / CBS 436.72 / UBC 951)</name>
    <dbReference type="NCBI Taxonomy" id="1037660"/>
    <lineage>
        <taxon>Eukaryota</taxon>
        <taxon>Fungi</taxon>
        <taxon>Dikarya</taxon>
        <taxon>Basidiomycota</taxon>
        <taxon>Ustilaginomycotina</taxon>
        <taxon>Exobasidiomycetes</taxon>
        <taxon>Georgefischeriales</taxon>
        <taxon>Tilletiariaceae</taxon>
        <taxon>Tilletiaria</taxon>
    </lineage>
</organism>
<dbReference type="CDD" id="cd01089">
    <property type="entry name" value="PA2G4-like"/>
    <property type="match status" value="1"/>
</dbReference>
<feature type="compositionally biased region" description="Low complexity" evidence="2">
    <location>
        <begin position="123"/>
        <end position="135"/>
    </location>
</feature>
<comment type="similarity">
    <text evidence="1">Belongs to the peptidase M24 family.</text>
</comment>
<keyword evidence="4" id="KW-0378">Hydrolase</keyword>
<comment type="caution">
    <text evidence="4">The sequence shown here is derived from an EMBL/GenBank/DDBJ whole genome shotgun (WGS) entry which is preliminary data.</text>
</comment>
<feature type="region of interest" description="Disordered" evidence="2">
    <location>
        <begin position="109"/>
        <end position="135"/>
    </location>
</feature>
<dbReference type="HOGENOM" id="CLU_041451_2_1_1"/>
<dbReference type="STRING" id="1037660.A0A066VHA3"/>
<dbReference type="InParanoid" id="A0A066VHA3"/>
<protein>
    <submittedName>
        <fullName evidence="4">Creatinase/aminopeptidase</fullName>
    </submittedName>
</protein>
<keyword evidence="5" id="KW-1185">Reference proteome</keyword>
<dbReference type="Pfam" id="PF00557">
    <property type="entry name" value="Peptidase_M24"/>
    <property type="match status" value="1"/>
</dbReference>
<dbReference type="Proteomes" id="UP000027361">
    <property type="component" value="Unassembled WGS sequence"/>
</dbReference>
<name>A0A066VHA3_TILAU</name>
<dbReference type="InterPro" id="IPR036388">
    <property type="entry name" value="WH-like_DNA-bd_sf"/>
</dbReference>
<dbReference type="PANTHER" id="PTHR10804:SF11">
    <property type="entry name" value="PROLIFERATION-ASSOCIATED PROTEIN 2G4"/>
    <property type="match status" value="1"/>
</dbReference>
<dbReference type="AlphaFoldDB" id="A0A066VHA3"/>
<dbReference type="GO" id="GO:0004177">
    <property type="term" value="F:aminopeptidase activity"/>
    <property type="evidence" value="ECO:0007669"/>
    <property type="project" value="UniProtKB-KW"/>
</dbReference>
<evidence type="ECO:0000313" key="4">
    <source>
        <dbReference type="EMBL" id="KDN39688.1"/>
    </source>
</evidence>
<keyword evidence="4" id="KW-0031">Aminopeptidase</keyword>
<dbReference type="InterPro" id="IPR036390">
    <property type="entry name" value="WH_DNA-bd_sf"/>
</dbReference>
<gene>
    <name evidence="4" type="ORF">K437DRAFT_258961</name>
</gene>
<dbReference type="RefSeq" id="XP_013241126.1">
    <property type="nucleotide sequence ID" value="XM_013385672.1"/>
</dbReference>
<keyword evidence="4" id="KW-0645">Protease</keyword>
<dbReference type="InterPro" id="IPR047113">
    <property type="entry name" value="PA2G4/ARX1"/>
</dbReference>
<evidence type="ECO:0000313" key="5">
    <source>
        <dbReference type="Proteomes" id="UP000027361"/>
    </source>
</evidence>
<dbReference type="OrthoDB" id="5876363at2759"/>
<dbReference type="Gene3D" id="1.10.10.10">
    <property type="entry name" value="Winged helix-like DNA-binding domain superfamily/Winged helix DNA-binding domain"/>
    <property type="match status" value="1"/>
</dbReference>
<reference evidence="4 5" key="1">
    <citation type="submission" date="2014-05" db="EMBL/GenBank/DDBJ databases">
        <title>Draft genome sequence of a rare smut relative, Tilletiaria anomala UBC 951.</title>
        <authorList>
            <consortium name="DOE Joint Genome Institute"/>
            <person name="Toome M."/>
            <person name="Kuo A."/>
            <person name="Henrissat B."/>
            <person name="Lipzen A."/>
            <person name="Tritt A."/>
            <person name="Yoshinaga Y."/>
            <person name="Zane M."/>
            <person name="Barry K."/>
            <person name="Grigoriev I.V."/>
            <person name="Spatafora J.W."/>
            <person name="Aimea M.C."/>
        </authorList>
    </citation>
    <scope>NUCLEOTIDE SEQUENCE [LARGE SCALE GENOMIC DNA]</scope>
    <source>
        <strain evidence="4 5">UBC 951</strain>
    </source>
</reference>
<dbReference type="OMA" id="SRMFYSE"/>
<dbReference type="FunFam" id="1.10.10.10:FF:000029">
    <property type="entry name" value="Proliferation-associated 2G4, a"/>
    <property type="match status" value="1"/>
</dbReference>
<evidence type="ECO:0000259" key="3">
    <source>
        <dbReference type="Pfam" id="PF00557"/>
    </source>
</evidence>
<dbReference type="SUPFAM" id="SSF46785">
    <property type="entry name" value="Winged helix' DNA-binding domain"/>
    <property type="match status" value="1"/>
</dbReference>
<proteinExistence type="inferred from homology"/>
<dbReference type="SUPFAM" id="SSF55920">
    <property type="entry name" value="Creatinase/aminopeptidase"/>
    <property type="match status" value="1"/>
</dbReference>
<evidence type="ECO:0000256" key="2">
    <source>
        <dbReference type="SAM" id="MobiDB-lite"/>
    </source>
</evidence>
<dbReference type="EMBL" id="JMSN01000101">
    <property type="protein sequence ID" value="KDN39688.1"/>
    <property type="molecule type" value="Genomic_DNA"/>
</dbReference>
<evidence type="ECO:0000256" key="1">
    <source>
        <dbReference type="ARBA" id="ARBA00007319"/>
    </source>
</evidence>
<feature type="domain" description="Peptidase M24" evidence="3">
    <location>
        <begin position="31"/>
        <end position="219"/>
    </location>
</feature>
<sequence>MSAEAATETTPAPAPAATEQKENFADVTLTKYKTAGDISSRALKKVVSLALPGATLLSLAEAGDKELLAGATSVYNNKKNMPKGIAFPTTVCVNNVICNYRPLPINLPPPAAADEEGGKENENGSAASANPASGAQQELKAGDVVKFQLGAHIDGYSSIIGETIVVPASEGAKAEPVTGKVADLLKAIKTAEEVALRVMKPGASNIDVAKQIEQAIKEFEGVRPVEGMQTNLMDKDVIDGKKKIVVAPDASSRPDACKLEADEVYGIDLHVTTSADGKSKTGLHATTIYKKTGSTYLLKMATSRKVFSEIAKKAGAFPFNIGSILPVEELPRARMGVQECVAHNLVTPFEVLHDGSSSAITAQVFLTIAVNNKGAIRLSPENPSGWYSSDKVKSDKEVKDEKLKELLAQPVRQTKKAKKAAAAAKA</sequence>
<dbReference type="PANTHER" id="PTHR10804">
    <property type="entry name" value="PROTEASE FAMILY M24 METHIONYL AMINOPEPTIDASE, AMINOPEPTIDASE P"/>
    <property type="match status" value="1"/>
</dbReference>
<accession>A0A066VHA3</accession>
<dbReference type="FunCoup" id="A0A066VHA3">
    <property type="interactions" value="787"/>
</dbReference>
<dbReference type="InterPro" id="IPR036005">
    <property type="entry name" value="Creatinase/aminopeptidase-like"/>
</dbReference>
<dbReference type="GeneID" id="25265127"/>
<dbReference type="Gene3D" id="3.90.230.10">
    <property type="entry name" value="Creatinase/methionine aminopeptidase superfamily"/>
    <property type="match status" value="1"/>
</dbReference>